<gene>
    <name evidence="5" type="ORF">SAMN02745134_02829</name>
</gene>
<evidence type="ECO:0000256" key="3">
    <source>
        <dbReference type="ARBA" id="ARBA00022840"/>
    </source>
</evidence>
<dbReference type="InterPro" id="IPR017871">
    <property type="entry name" value="ABC_transporter-like_CS"/>
</dbReference>
<dbReference type="Pfam" id="PF09821">
    <property type="entry name" value="AAA_assoc_C"/>
    <property type="match status" value="1"/>
</dbReference>
<sequence length="430" mass="49048">MKKQKEFIKVNGITKYFGESEKPTLKDINININENEYIAILGPSGSGKSSLLRIITGLIEPTEGEVIFDGKKVNGVNQYASIVFQSFALYPWLTVRENVELGLKAKGFPKDYTSEKASELISLIGLDGFEEAYPKELSGGMRQRVGFARALAVEPKLLCMDEPFSALDFLTAENLRTELIELWTTKRMPIKSIIMITHGIEEAVLMADKIVMLSRDPARVIAEIKIDLPHPRNRKSPEFESIVDSVYKVLTKGEFEQENEDKAEKVVKENVEKPVEIPEANIGVMSGLMELVDDNDGRMDIYQLGRDLMMEIDDLLPNIEGLTMLDFAKVVEGDIIITSLGSKFIEAETDESKEIFKEQLMNISTFKVIMNVLNSKKSKKMREEFFKEIFTQYFGEHSIEEIMDKIIDWGRYAELFNYDHDTEELYLEQE</sequence>
<keyword evidence="1" id="KW-0813">Transport</keyword>
<evidence type="ECO:0000313" key="5">
    <source>
        <dbReference type="EMBL" id="SMC26432.1"/>
    </source>
</evidence>
<dbReference type="STRING" id="1121291.SAMN02745134_02829"/>
<protein>
    <submittedName>
        <fullName evidence="5">NitT/TauT family transport system ATP-binding protein</fullName>
    </submittedName>
</protein>
<organism evidence="5 6">
    <name type="scientific">Clostridium acidisoli DSM 12555</name>
    <dbReference type="NCBI Taxonomy" id="1121291"/>
    <lineage>
        <taxon>Bacteria</taxon>
        <taxon>Bacillati</taxon>
        <taxon>Bacillota</taxon>
        <taxon>Clostridia</taxon>
        <taxon>Eubacteriales</taxon>
        <taxon>Clostridiaceae</taxon>
        <taxon>Clostridium</taxon>
    </lineage>
</organism>
<dbReference type="RefSeq" id="WP_084116637.1">
    <property type="nucleotide sequence ID" value="NZ_FWXH01000013.1"/>
</dbReference>
<proteinExistence type="predicted"/>
<name>A0A1W1XRF3_9CLOT</name>
<dbReference type="CDD" id="cd03293">
    <property type="entry name" value="ABC_NrtD_SsuB_transporters"/>
    <property type="match status" value="1"/>
</dbReference>
<dbReference type="PROSITE" id="PS50893">
    <property type="entry name" value="ABC_TRANSPORTER_2"/>
    <property type="match status" value="1"/>
</dbReference>
<dbReference type="Proteomes" id="UP000192468">
    <property type="component" value="Unassembled WGS sequence"/>
</dbReference>
<dbReference type="InterPro" id="IPR027417">
    <property type="entry name" value="P-loop_NTPase"/>
</dbReference>
<dbReference type="GO" id="GO:0016887">
    <property type="term" value="F:ATP hydrolysis activity"/>
    <property type="evidence" value="ECO:0007669"/>
    <property type="project" value="InterPro"/>
</dbReference>
<dbReference type="Pfam" id="PF00005">
    <property type="entry name" value="ABC_tran"/>
    <property type="match status" value="1"/>
</dbReference>
<dbReference type="InterPro" id="IPR003593">
    <property type="entry name" value="AAA+_ATPase"/>
</dbReference>
<dbReference type="OrthoDB" id="9801958at2"/>
<accession>A0A1W1XRF3</accession>
<dbReference type="EMBL" id="FWXH01000013">
    <property type="protein sequence ID" value="SMC26432.1"/>
    <property type="molecule type" value="Genomic_DNA"/>
</dbReference>
<feature type="domain" description="ABC transporter" evidence="4">
    <location>
        <begin position="8"/>
        <end position="240"/>
    </location>
</feature>
<dbReference type="AlphaFoldDB" id="A0A1W1XRF3"/>
<keyword evidence="2" id="KW-0547">Nucleotide-binding</keyword>
<dbReference type="PANTHER" id="PTHR42788">
    <property type="entry name" value="TAURINE IMPORT ATP-BINDING PROTEIN-RELATED"/>
    <property type="match status" value="1"/>
</dbReference>
<dbReference type="InterPro" id="IPR050166">
    <property type="entry name" value="ABC_transporter_ATP-bind"/>
</dbReference>
<dbReference type="GO" id="GO:0005524">
    <property type="term" value="F:ATP binding"/>
    <property type="evidence" value="ECO:0007669"/>
    <property type="project" value="UniProtKB-KW"/>
</dbReference>
<keyword evidence="6" id="KW-1185">Reference proteome</keyword>
<dbReference type="SMART" id="SM00382">
    <property type="entry name" value="AAA"/>
    <property type="match status" value="1"/>
</dbReference>
<dbReference type="PROSITE" id="PS00211">
    <property type="entry name" value="ABC_TRANSPORTER_1"/>
    <property type="match status" value="1"/>
</dbReference>
<evidence type="ECO:0000259" key="4">
    <source>
        <dbReference type="PROSITE" id="PS50893"/>
    </source>
</evidence>
<dbReference type="InterPro" id="IPR003439">
    <property type="entry name" value="ABC_transporter-like_ATP-bd"/>
</dbReference>
<evidence type="ECO:0000256" key="1">
    <source>
        <dbReference type="ARBA" id="ARBA00022448"/>
    </source>
</evidence>
<evidence type="ECO:0000256" key="2">
    <source>
        <dbReference type="ARBA" id="ARBA00022741"/>
    </source>
</evidence>
<evidence type="ECO:0000313" key="6">
    <source>
        <dbReference type="Proteomes" id="UP000192468"/>
    </source>
</evidence>
<reference evidence="5 6" key="1">
    <citation type="submission" date="2017-04" db="EMBL/GenBank/DDBJ databases">
        <authorList>
            <person name="Afonso C.L."/>
            <person name="Miller P.J."/>
            <person name="Scott M.A."/>
            <person name="Spackman E."/>
            <person name="Goraichik I."/>
            <person name="Dimitrov K.M."/>
            <person name="Suarez D.L."/>
            <person name="Swayne D.E."/>
        </authorList>
    </citation>
    <scope>NUCLEOTIDE SEQUENCE [LARGE SCALE GENOMIC DNA]</scope>
    <source>
        <strain evidence="5 6">DSM 12555</strain>
    </source>
</reference>
<dbReference type="SUPFAM" id="SSF52540">
    <property type="entry name" value="P-loop containing nucleoside triphosphate hydrolases"/>
    <property type="match status" value="1"/>
</dbReference>
<keyword evidence="3 5" id="KW-0067">ATP-binding</keyword>
<dbReference type="PANTHER" id="PTHR42788:SF13">
    <property type="entry name" value="ALIPHATIC SULFONATES IMPORT ATP-BINDING PROTEIN SSUB"/>
    <property type="match status" value="1"/>
</dbReference>
<dbReference type="Gene3D" id="3.40.50.300">
    <property type="entry name" value="P-loop containing nucleotide triphosphate hydrolases"/>
    <property type="match status" value="1"/>
</dbReference>
<dbReference type="InterPro" id="IPR018632">
    <property type="entry name" value="AAA-associated_dom_C"/>
</dbReference>